<reference evidence="3" key="2">
    <citation type="submission" date="2023-07" db="EMBL/GenBank/DDBJ databases">
        <title>Identification and characterization of horizontal gene transfer across gut microbiota members of farm animals based on homology search.</title>
        <authorList>
            <person name="Schwarzerova J."/>
            <person name="Nykrynova M."/>
            <person name="Jureckova K."/>
            <person name="Cejkova D."/>
            <person name="Rychlik I."/>
        </authorList>
    </citation>
    <scope>NUCLEOTIDE SEQUENCE [LARGE SCALE GENOMIC DNA]</scope>
    <source>
        <strain evidence="3">ET4</strain>
    </source>
</reference>
<keyword evidence="1" id="KW-0472">Membrane</keyword>
<feature type="transmembrane region" description="Helical" evidence="1">
    <location>
        <begin position="79"/>
        <end position="100"/>
    </location>
</feature>
<name>A0ABT7U7Y0_9BACE</name>
<comment type="caution">
    <text evidence="2">The sequence shown here is derived from an EMBL/GenBank/DDBJ whole genome shotgun (WGS) entry which is preliminary data.</text>
</comment>
<proteinExistence type="predicted"/>
<organism evidence="2 3">
    <name type="scientific">Bacteroides eggerthii</name>
    <dbReference type="NCBI Taxonomy" id="28111"/>
    <lineage>
        <taxon>Bacteria</taxon>
        <taxon>Pseudomonadati</taxon>
        <taxon>Bacteroidota</taxon>
        <taxon>Bacteroidia</taxon>
        <taxon>Bacteroidales</taxon>
        <taxon>Bacteroidaceae</taxon>
        <taxon>Bacteroides</taxon>
    </lineage>
</organism>
<dbReference type="InterPro" id="IPR011990">
    <property type="entry name" value="TPR-like_helical_dom_sf"/>
</dbReference>
<protein>
    <submittedName>
        <fullName evidence="2">Uncharacterized protein</fullName>
    </submittedName>
</protein>
<keyword evidence="3" id="KW-1185">Reference proteome</keyword>
<accession>A0ABT7U7Y0</accession>
<keyword evidence="1" id="KW-0812">Transmembrane</keyword>
<dbReference type="Gene3D" id="1.25.40.10">
    <property type="entry name" value="Tetratricopeptide repeat domain"/>
    <property type="match status" value="1"/>
</dbReference>
<gene>
    <name evidence="2" type="ORF">QUW02_12090</name>
</gene>
<evidence type="ECO:0000256" key="1">
    <source>
        <dbReference type="SAM" id="Phobius"/>
    </source>
</evidence>
<keyword evidence="1" id="KW-1133">Transmembrane helix</keyword>
<dbReference type="Proteomes" id="UP001228403">
    <property type="component" value="Unassembled WGS sequence"/>
</dbReference>
<evidence type="ECO:0000313" key="2">
    <source>
        <dbReference type="EMBL" id="MDM8146649.1"/>
    </source>
</evidence>
<sequence length="225" mass="26405">MDERKQEYIDRYIKNEMSVQERQCFEERLVSDAELREQYEFTLQVQTVLRSRAEKLERMKGWDNASAEKNTMIANRKRTGWVAAVILTAAAAWVGGTFLLPDKEVKMPPLDQSGWELYRSGDDLSQIAALIQEEHYAEALQVIDEKEKNVYSFSRKSSPVTDEERERMEYEQKVARLNAYHMKWLKVYALVGLGRMDEALEVLDFLRKEEGVYQVQADSLYRLMK</sequence>
<evidence type="ECO:0000313" key="3">
    <source>
        <dbReference type="Proteomes" id="UP001228403"/>
    </source>
</evidence>
<reference evidence="2 3" key="1">
    <citation type="submission" date="2023-06" db="EMBL/GenBank/DDBJ databases">
        <authorList>
            <person name="Zeman M."/>
            <person name="Kubasova T."/>
            <person name="Jahodarova E."/>
            <person name="Nykrynova M."/>
            <person name="Rychlik I."/>
        </authorList>
    </citation>
    <scope>NUCLEOTIDE SEQUENCE [LARGE SCALE GENOMIC DNA]</scope>
    <source>
        <strain evidence="2 3">ET4</strain>
    </source>
</reference>
<dbReference type="EMBL" id="JAUDCF010000041">
    <property type="protein sequence ID" value="MDM8146649.1"/>
    <property type="molecule type" value="Genomic_DNA"/>
</dbReference>